<dbReference type="Gene3D" id="3.60.21.10">
    <property type="match status" value="1"/>
</dbReference>
<dbReference type="Pfam" id="PF12850">
    <property type="entry name" value="Metallophos_2"/>
    <property type="match status" value="1"/>
</dbReference>
<protein>
    <recommendedName>
        <fullName evidence="2">Calcineurin-like phosphoesterase domain-containing protein</fullName>
    </recommendedName>
</protein>
<dbReference type="SUPFAM" id="SSF56300">
    <property type="entry name" value="Metallo-dependent phosphatases"/>
    <property type="match status" value="1"/>
</dbReference>
<dbReference type="PANTHER" id="PTHR42850">
    <property type="entry name" value="METALLOPHOSPHOESTERASE"/>
    <property type="match status" value="1"/>
</dbReference>
<dbReference type="HOGENOM" id="CLU_074761_0_2_9"/>
<dbReference type="STRING" id="1231336.L248_3068"/>
<comment type="similarity">
    <text evidence="1">Belongs to the metallophosphoesterase superfamily. YfcE family.</text>
</comment>
<accession>U4TNV7</accession>
<dbReference type="InterPro" id="IPR029052">
    <property type="entry name" value="Metallo-depent_PP-like"/>
</dbReference>
<dbReference type="PIRSF" id="PIRSF000883">
    <property type="entry name" value="Pesterase_MJ0912"/>
    <property type="match status" value="1"/>
</dbReference>
<keyword evidence="4" id="KW-1185">Reference proteome</keyword>
<dbReference type="RefSeq" id="WP_022529653.1">
    <property type="nucleotide sequence ID" value="NZ_KI271589.1"/>
</dbReference>
<sequence>MSERIALLADVHGNATALRAVLADAQARHATRYWFLGDLIMPGPGAEDLFALLASVGTEVIINGNWEEAFFAALDGHIWADDPSDVYFVRLSEYLAEHLDDATIATMRKRPIAVTKHIAGLTIQLTHNLPDHAGGHTLYPNQPQKNYDALFADHRVDIAIFGHIHQQLMRYGSQGQLIINPGAVGQAYDPRAALSTDHRAQYALLDVADNGANRVDMRRVPYDVEKELALAKAADLPYLELYTKLRRTGRTFTHDDDLLAGINAAHGYRDDVLRFARQRHHAQN</sequence>
<evidence type="ECO:0000313" key="4">
    <source>
        <dbReference type="Proteomes" id="UP000030647"/>
    </source>
</evidence>
<evidence type="ECO:0000313" key="3">
    <source>
        <dbReference type="EMBL" id="ERL65130.1"/>
    </source>
</evidence>
<feature type="domain" description="Calcineurin-like phosphoesterase" evidence="2">
    <location>
        <begin position="4"/>
        <end position="209"/>
    </location>
</feature>
<evidence type="ECO:0000256" key="1">
    <source>
        <dbReference type="ARBA" id="ARBA00008950"/>
    </source>
</evidence>
<dbReference type="GO" id="GO:0005737">
    <property type="term" value="C:cytoplasm"/>
    <property type="evidence" value="ECO:0007669"/>
    <property type="project" value="TreeGrafter"/>
</dbReference>
<dbReference type="InterPro" id="IPR011152">
    <property type="entry name" value="Pesterase_MJ0912"/>
</dbReference>
<dbReference type="eggNOG" id="COG0639">
    <property type="taxonomic scope" value="Bacteria"/>
</dbReference>
<organism evidence="3 4">
    <name type="scientific">Schleiferilactobacillus shenzhenensis LY-73</name>
    <dbReference type="NCBI Taxonomy" id="1231336"/>
    <lineage>
        <taxon>Bacteria</taxon>
        <taxon>Bacillati</taxon>
        <taxon>Bacillota</taxon>
        <taxon>Bacilli</taxon>
        <taxon>Lactobacillales</taxon>
        <taxon>Lactobacillaceae</taxon>
        <taxon>Schleiferilactobacillus</taxon>
    </lineage>
</organism>
<reference evidence="4" key="1">
    <citation type="journal article" date="2013" name="Genome Announc.">
        <title>Whole-Genome Sequencing of Lactobacillus shenzhenensis Strain LY-73T.</title>
        <authorList>
            <person name="Lin Z."/>
            <person name="Liu Z."/>
            <person name="Yang R."/>
            <person name="Zou Y."/>
            <person name="Wan D."/>
            <person name="Chen J."/>
            <person name="Guo M."/>
            <person name="Zhao J."/>
            <person name="Fang C."/>
            <person name="Yang R."/>
            <person name="Liu F."/>
        </authorList>
    </citation>
    <scope>NUCLEOTIDE SEQUENCE [LARGE SCALE GENOMIC DNA]</scope>
    <source>
        <strain evidence="4">LY-73</strain>
    </source>
</reference>
<evidence type="ECO:0000259" key="2">
    <source>
        <dbReference type="Pfam" id="PF12850"/>
    </source>
</evidence>
<dbReference type="PANTHER" id="PTHR42850:SF2">
    <property type="entry name" value="BLL5683 PROTEIN"/>
    <property type="match status" value="1"/>
</dbReference>
<dbReference type="AlphaFoldDB" id="U4TNV7"/>
<proteinExistence type="inferred from homology"/>
<gene>
    <name evidence="3" type="ORF">L248_3068</name>
</gene>
<dbReference type="OrthoDB" id="9813918at2"/>
<dbReference type="EMBL" id="KI271589">
    <property type="protein sequence ID" value="ERL65130.1"/>
    <property type="molecule type" value="Genomic_DNA"/>
</dbReference>
<dbReference type="Proteomes" id="UP000030647">
    <property type="component" value="Unassembled WGS sequence"/>
</dbReference>
<name>U4TNV7_9LACO</name>
<dbReference type="GO" id="GO:0016791">
    <property type="term" value="F:phosphatase activity"/>
    <property type="evidence" value="ECO:0007669"/>
    <property type="project" value="TreeGrafter"/>
</dbReference>
<dbReference type="InterPro" id="IPR050126">
    <property type="entry name" value="Ap4A_hydrolase"/>
</dbReference>
<dbReference type="InterPro" id="IPR024654">
    <property type="entry name" value="Calcineurin-like_PHP_lpxH"/>
</dbReference>